<accession>A0A4U5NZJ7</accession>
<sequence>MSTREGSMGWRLHFVDYRVLSGVPRGVRRFGKWFGILLEVFRRLLVSSIASYCSLVDSFLEDGLENTIASFGYFCLLSECFPAAISGSSILLAFESIPPSLLVLGIVKPVATLVLLLPPTLFTHASSSKCSPTPRVLISSPTLTVALTGFFHPPTRVLAPLAAYHFHYRSPNMPDRISR</sequence>
<reference evidence="1 2" key="1">
    <citation type="journal article" date="2015" name="Genome Biol.">
        <title>Comparative genomics of Steinernema reveals deeply conserved gene regulatory networks.</title>
        <authorList>
            <person name="Dillman A.R."/>
            <person name="Macchietto M."/>
            <person name="Porter C.F."/>
            <person name="Rogers A."/>
            <person name="Williams B."/>
            <person name="Antoshechkin I."/>
            <person name="Lee M.M."/>
            <person name="Goodwin Z."/>
            <person name="Lu X."/>
            <person name="Lewis E.E."/>
            <person name="Goodrich-Blair H."/>
            <person name="Stock S.P."/>
            <person name="Adams B.J."/>
            <person name="Sternberg P.W."/>
            <person name="Mortazavi A."/>
        </authorList>
    </citation>
    <scope>NUCLEOTIDE SEQUENCE [LARGE SCALE GENOMIC DNA]</scope>
    <source>
        <strain evidence="1 2">ALL</strain>
    </source>
</reference>
<keyword evidence="2" id="KW-1185">Reference proteome</keyword>
<evidence type="ECO:0000313" key="1">
    <source>
        <dbReference type="EMBL" id="TKR88734.1"/>
    </source>
</evidence>
<comment type="caution">
    <text evidence="1">The sequence shown here is derived from an EMBL/GenBank/DDBJ whole genome shotgun (WGS) entry which is preliminary data.</text>
</comment>
<protein>
    <submittedName>
        <fullName evidence="1">Uncharacterized protein</fullName>
    </submittedName>
</protein>
<proteinExistence type="predicted"/>
<dbReference type="EMBL" id="AZBU02000003">
    <property type="protein sequence ID" value="TKR88734.1"/>
    <property type="molecule type" value="Genomic_DNA"/>
</dbReference>
<name>A0A4U5NZJ7_STECR</name>
<dbReference type="AlphaFoldDB" id="A0A4U5NZJ7"/>
<evidence type="ECO:0000313" key="2">
    <source>
        <dbReference type="Proteomes" id="UP000298663"/>
    </source>
</evidence>
<gene>
    <name evidence="1" type="ORF">L596_012932</name>
</gene>
<dbReference type="Proteomes" id="UP000298663">
    <property type="component" value="Unassembled WGS sequence"/>
</dbReference>
<organism evidence="1 2">
    <name type="scientific">Steinernema carpocapsae</name>
    <name type="common">Entomopathogenic nematode</name>
    <dbReference type="NCBI Taxonomy" id="34508"/>
    <lineage>
        <taxon>Eukaryota</taxon>
        <taxon>Metazoa</taxon>
        <taxon>Ecdysozoa</taxon>
        <taxon>Nematoda</taxon>
        <taxon>Chromadorea</taxon>
        <taxon>Rhabditida</taxon>
        <taxon>Tylenchina</taxon>
        <taxon>Panagrolaimomorpha</taxon>
        <taxon>Strongyloidoidea</taxon>
        <taxon>Steinernematidae</taxon>
        <taxon>Steinernema</taxon>
    </lineage>
</organism>
<reference evidence="1 2" key="2">
    <citation type="journal article" date="2019" name="G3 (Bethesda)">
        <title>Hybrid Assembly of the Genome of the Entomopathogenic Nematode Steinernema carpocapsae Identifies the X-Chromosome.</title>
        <authorList>
            <person name="Serra L."/>
            <person name="Macchietto M."/>
            <person name="Macias-Munoz A."/>
            <person name="McGill C.J."/>
            <person name="Rodriguez I.M."/>
            <person name="Rodriguez B."/>
            <person name="Murad R."/>
            <person name="Mortazavi A."/>
        </authorList>
    </citation>
    <scope>NUCLEOTIDE SEQUENCE [LARGE SCALE GENOMIC DNA]</scope>
    <source>
        <strain evidence="1 2">ALL</strain>
    </source>
</reference>